<evidence type="ECO:0000313" key="5">
    <source>
        <dbReference type="Proteomes" id="UP001596620"/>
    </source>
</evidence>
<evidence type="ECO:0000256" key="2">
    <source>
        <dbReference type="ARBA" id="ARBA00022842"/>
    </source>
</evidence>
<comment type="similarity">
    <text evidence="3">Belongs to the HAD-like hydrolase superfamily.</text>
</comment>
<keyword evidence="5" id="KW-1185">Reference proteome</keyword>
<comment type="function">
    <text evidence="3">Catalyzes the last step of the phosphorylated serine biosynthetic pathway, i.e. dephosphorylation of O-phospho-L-serine to form L-serine.</text>
</comment>
<evidence type="ECO:0000313" key="4">
    <source>
        <dbReference type="EMBL" id="MFC7746349.1"/>
    </source>
</evidence>
<dbReference type="SFLD" id="SFLDG01135">
    <property type="entry name" value="C1.5.6:_HAD__Beta-PGM__Phospha"/>
    <property type="match status" value="1"/>
</dbReference>
<dbReference type="EC" id="3.1.3.3" evidence="3"/>
<protein>
    <recommendedName>
        <fullName evidence="3">Phosphoserine phosphatase</fullName>
        <shortName evidence="3">PSP</shortName>
        <ecNumber evidence="3">3.1.3.3</ecNumber>
    </recommendedName>
</protein>
<dbReference type="GO" id="GO:0016787">
    <property type="term" value="F:hydrolase activity"/>
    <property type="evidence" value="ECO:0007669"/>
    <property type="project" value="UniProtKB-KW"/>
</dbReference>
<dbReference type="PANTHER" id="PTHR46470">
    <property type="entry name" value="N-ACYLNEURAMINATE-9-PHOSPHATASE"/>
    <property type="match status" value="1"/>
</dbReference>
<dbReference type="Gene3D" id="3.40.50.1000">
    <property type="entry name" value="HAD superfamily/HAD-like"/>
    <property type="match status" value="1"/>
</dbReference>
<comment type="catalytic activity">
    <reaction evidence="3">
        <text>O-phospho-L-serine + H2O = L-serine + phosphate</text>
        <dbReference type="Rhea" id="RHEA:21208"/>
        <dbReference type="ChEBI" id="CHEBI:15377"/>
        <dbReference type="ChEBI" id="CHEBI:33384"/>
        <dbReference type="ChEBI" id="CHEBI:43474"/>
        <dbReference type="ChEBI" id="CHEBI:57524"/>
        <dbReference type="EC" id="3.1.3.3"/>
    </reaction>
</comment>
<reference evidence="5" key="1">
    <citation type="journal article" date="2019" name="Int. J. Syst. Evol. Microbiol.">
        <title>The Global Catalogue of Microorganisms (GCM) 10K type strain sequencing project: providing services to taxonomists for standard genome sequencing and annotation.</title>
        <authorList>
            <consortium name="The Broad Institute Genomics Platform"/>
            <consortium name="The Broad Institute Genome Sequencing Center for Infectious Disease"/>
            <person name="Wu L."/>
            <person name="Ma J."/>
        </authorList>
    </citation>
    <scope>NUCLEOTIDE SEQUENCE [LARGE SCALE GENOMIC DNA]</scope>
    <source>
        <strain evidence="5">JCM 30234</strain>
    </source>
</reference>
<keyword evidence="3" id="KW-0170">Cobalt</keyword>
<keyword evidence="2 3" id="KW-0460">Magnesium</keyword>
<dbReference type="HAMAP" id="MF_02240">
    <property type="entry name" value="PSP"/>
    <property type="match status" value="1"/>
</dbReference>
<keyword evidence="3" id="KW-0028">Amino-acid biosynthesis</keyword>
<dbReference type="InterPro" id="IPR044266">
    <property type="entry name" value="PSP_YsaA"/>
</dbReference>
<evidence type="ECO:0000256" key="1">
    <source>
        <dbReference type="ARBA" id="ARBA00022801"/>
    </source>
</evidence>
<dbReference type="Pfam" id="PF00702">
    <property type="entry name" value="Hydrolase"/>
    <property type="match status" value="1"/>
</dbReference>
<comment type="cofactor">
    <cofactor evidence="3">
        <name>Mg(2+)</name>
        <dbReference type="ChEBI" id="CHEBI:18420"/>
    </cofactor>
    <cofactor evidence="3">
        <name>Co(2+)</name>
        <dbReference type="ChEBI" id="CHEBI:48828"/>
    </cofactor>
</comment>
<dbReference type="NCBIfam" id="TIGR01549">
    <property type="entry name" value="HAD-SF-IA-v1"/>
    <property type="match status" value="1"/>
</dbReference>
<dbReference type="Proteomes" id="UP001596620">
    <property type="component" value="Unassembled WGS sequence"/>
</dbReference>
<dbReference type="EMBL" id="JBHTGR010000005">
    <property type="protein sequence ID" value="MFC7746349.1"/>
    <property type="molecule type" value="Genomic_DNA"/>
</dbReference>
<evidence type="ECO:0000256" key="3">
    <source>
        <dbReference type="HAMAP-Rule" id="MF_02240"/>
    </source>
</evidence>
<dbReference type="PANTHER" id="PTHR46470:SF3">
    <property type="entry name" value="N-ACYLNEURAMINATE-9-PHOSPHATASE"/>
    <property type="match status" value="1"/>
</dbReference>
<dbReference type="Gene3D" id="1.20.120.710">
    <property type="entry name" value="Haloacid dehalogenase hydrolase-like domain"/>
    <property type="match status" value="1"/>
</dbReference>
<sequence>MLKAIFLDLDNTLIWDKKSVDEALKTACELAAEKSDADPGQLEQAIRERAPELFTSFDTYNLGDRIGISPLEGLWADADNEHPGVQLTKMLPEYRRKTWTTALQQAEVDDPHLAGEIAETFKQERETRQFVYEETFEVLNKLREHYQLLLLTNGLTGLQQKKLSITPALKAYFDQIVISGSYGKGKPDPAIFEHACGLTSVHQNEALMVGDNPYTDIAGAARAGIPSVWLNHHAEDVQDVRPTYEVSRLSELLEVVAKLK</sequence>
<dbReference type="InterPro" id="IPR006439">
    <property type="entry name" value="HAD-SF_hydro_IA"/>
</dbReference>
<comment type="catalytic activity">
    <reaction evidence="3">
        <text>O-phospho-D-serine + H2O = D-serine + phosphate</text>
        <dbReference type="Rhea" id="RHEA:24873"/>
        <dbReference type="ChEBI" id="CHEBI:15377"/>
        <dbReference type="ChEBI" id="CHEBI:35247"/>
        <dbReference type="ChEBI" id="CHEBI:43474"/>
        <dbReference type="ChEBI" id="CHEBI:58680"/>
        <dbReference type="EC" id="3.1.3.3"/>
    </reaction>
</comment>
<dbReference type="InterPro" id="IPR023214">
    <property type="entry name" value="HAD_sf"/>
</dbReference>
<dbReference type="SUPFAM" id="SSF56784">
    <property type="entry name" value="HAD-like"/>
    <property type="match status" value="1"/>
</dbReference>
<gene>
    <name evidence="4" type="ORF">ACFQU8_03725</name>
</gene>
<dbReference type="SFLD" id="SFLDS00003">
    <property type="entry name" value="Haloacid_Dehalogenase"/>
    <property type="match status" value="1"/>
</dbReference>
<dbReference type="RefSeq" id="WP_382357833.1">
    <property type="nucleotide sequence ID" value="NZ_JBHTGR010000005.1"/>
</dbReference>
<dbReference type="SFLD" id="SFLDG01129">
    <property type="entry name" value="C1.5:_HAD__Beta-PGM__Phosphata"/>
    <property type="match status" value="1"/>
</dbReference>
<comment type="caution">
    <text evidence="4">The sequence shown here is derived from an EMBL/GenBank/DDBJ whole genome shotgun (WGS) entry which is preliminary data.</text>
</comment>
<dbReference type="InterPro" id="IPR036412">
    <property type="entry name" value="HAD-like_sf"/>
</dbReference>
<proteinExistence type="inferred from homology"/>
<organism evidence="4 5">
    <name type="scientific">Lentibacillus kimchii</name>
    <dbReference type="NCBI Taxonomy" id="1542911"/>
    <lineage>
        <taxon>Bacteria</taxon>
        <taxon>Bacillati</taxon>
        <taxon>Bacillota</taxon>
        <taxon>Bacilli</taxon>
        <taxon>Bacillales</taxon>
        <taxon>Bacillaceae</taxon>
        <taxon>Lentibacillus</taxon>
    </lineage>
</organism>
<accession>A0ABW2UUU5</accession>
<dbReference type="InterPro" id="IPR051400">
    <property type="entry name" value="HAD-like_hydrolase"/>
</dbReference>
<keyword evidence="3" id="KW-0718">Serine biosynthesis</keyword>
<keyword evidence="1 3" id="KW-0378">Hydrolase</keyword>
<name>A0ABW2UUU5_9BACI</name>
<dbReference type="NCBIfam" id="TIGR01509">
    <property type="entry name" value="HAD-SF-IA-v3"/>
    <property type="match status" value="1"/>
</dbReference>
<comment type="pathway">
    <text evidence="3">Amino-acid biosynthesis; L-serine biosynthesis; L-serine from 3-phospho-D-glycerate: step 3/3.</text>
</comment>